<dbReference type="PANTHER" id="PTHR45748:SF7">
    <property type="entry name" value="1-PHOSPHATIDYLINOSITOL 3-PHOSPHATE 5-KINASE-RELATED"/>
    <property type="match status" value="1"/>
</dbReference>
<dbReference type="CDD" id="cd17300">
    <property type="entry name" value="PIPKc_PIKfyve"/>
    <property type="match status" value="1"/>
</dbReference>
<feature type="domain" description="PIPK" evidence="5">
    <location>
        <begin position="1163"/>
        <end position="1488"/>
    </location>
</feature>
<evidence type="ECO:0000313" key="6">
    <source>
        <dbReference type="EMBL" id="GLB42601.1"/>
    </source>
</evidence>
<dbReference type="GO" id="GO:0000329">
    <property type="term" value="C:fungal-type vacuole membrane"/>
    <property type="evidence" value="ECO:0007669"/>
    <property type="project" value="TreeGrafter"/>
</dbReference>
<dbReference type="EMBL" id="BRPK01000012">
    <property type="protein sequence ID" value="GLB42601.1"/>
    <property type="molecule type" value="Genomic_DNA"/>
</dbReference>
<feature type="region of interest" description="Disordered" evidence="4">
    <location>
        <begin position="306"/>
        <end position="337"/>
    </location>
</feature>
<feature type="compositionally biased region" description="Polar residues" evidence="4">
    <location>
        <begin position="1034"/>
        <end position="1048"/>
    </location>
</feature>
<evidence type="ECO:0000256" key="1">
    <source>
        <dbReference type="ARBA" id="ARBA00022741"/>
    </source>
</evidence>
<dbReference type="InterPro" id="IPR002498">
    <property type="entry name" value="PInositol-4-P-4/5-kinase_core"/>
</dbReference>
<accession>A0A9P3PWQ5</accession>
<dbReference type="OrthoDB" id="158357at2759"/>
<feature type="compositionally biased region" description="Low complexity" evidence="4">
    <location>
        <begin position="753"/>
        <end position="773"/>
    </location>
</feature>
<feature type="compositionally biased region" description="Low complexity" evidence="4">
    <location>
        <begin position="319"/>
        <end position="331"/>
    </location>
</feature>
<evidence type="ECO:0000259" key="5">
    <source>
        <dbReference type="PROSITE" id="PS51455"/>
    </source>
</evidence>
<feature type="compositionally biased region" description="Basic and acidic residues" evidence="4">
    <location>
        <begin position="1111"/>
        <end position="1126"/>
    </location>
</feature>
<feature type="compositionally biased region" description="Basic and acidic residues" evidence="4">
    <location>
        <begin position="106"/>
        <end position="115"/>
    </location>
</feature>
<dbReference type="SMART" id="SM00330">
    <property type="entry name" value="PIPKc"/>
    <property type="match status" value="1"/>
</dbReference>
<organism evidence="6 7">
    <name type="scientific">Lyophyllum shimeji</name>
    <name type="common">Hon-shimeji</name>
    <name type="synonym">Tricholoma shimeji</name>
    <dbReference type="NCBI Taxonomy" id="47721"/>
    <lineage>
        <taxon>Eukaryota</taxon>
        <taxon>Fungi</taxon>
        <taxon>Dikarya</taxon>
        <taxon>Basidiomycota</taxon>
        <taxon>Agaricomycotina</taxon>
        <taxon>Agaricomycetes</taxon>
        <taxon>Agaricomycetidae</taxon>
        <taxon>Agaricales</taxon>
        <taxon>Tricholomatineae</taxon>
        <taxon>Lyophyllaceae</taxon>
        <taxon>Lyophyllum</taxon>
    </lineage>
</organism>
<feature type="compositionally biased region" description="Gly residues" evidence="4">
    <location>
        <begin position="1154"/>
        <end position="1174"/>
    </location>
</feature>
<keyword evidence="1 3" id="KW-0547">Nucleotide-binding</keyword>
<feature type="region of interest" description="Disordered" evidence="4">
    <location>
        <begin position="695"/>
        <end position="773"/>
    </location>
</feature>
<evidence type="ECO:0000256" key="2">
    <source>
        <dbReference type="ARBA" id="ARBA00022840"/>
    </source>
</evidence>
<keyword evidence="3" id="KW-0808">Transferase</keyword>
<feature type="region of interest" description="Disordered" evidence="4">
    <location>
        <begin position="886"/>
        <end position="1134"/>
    </location>
</feature>
<dbReference type="Pfam" id="PF01504">
    <property type="entry name" value="PIP5K"/>
    <property type="match status" value="1"/>
</dbReference>
<dbReference type="GO" id="GO:0000285">
    <property type="term" value="F:1-phosphatidylinositol-3-phosphate 5-kinase activity"/>
    <property type="evidence" value="ECO:0007669"/>
    <property type="project" value="InterPro"/>
</dbReference>
<dbReference type="SUPFAM" id="SSF56104">
    <property type="entry name" value="SAICAR synthase-like"/>
    <property type="match status" value="1"/>
</dbReference>
<dbReference type="GO" id="GO:0010008">
    <property type="term" value="C:endosome membrane"/>
    <property type="evidence" value="ECO:0007669"/>
    <property type="project" value="TreeGrafter"/>
</dbReference>
<name>A0A9P3PWQ5_LYOSH</name>
<keyword evidence="2 3" id="KW-0067">ATP-binding</keyword>
<dbReference type="InterPro" id="IPR027484">
    <property type="entry name" value="PInositol-4-P-5-kinase_N"/>
</dbReference>
<feature type="region of interest" description="Disordered" evidence="4">
    <location>
        <begin position="1153"/>
        <end position="1195"/>
    </location>
</feature>
<dbReference type="GO" id="GO:0005524">
    <property type="term" value="F:ATP binding"/>
    <property type="evidence" value="ECO:0007669"/>
    <property type="project" value="UniProtKB-UniRule"/>
</dbReference>
<gene>
    <name evidence="6" type="ORF">LshimejAT787_1200500</name>
</gene>
<feature type="compositionally biased region" description="Polar residues" evidence="4">
    <location>
        <begin position="647"/>
        <end position="660"/>
    </location>
</feature>
<feature type="region of interest" description="Disordered" evidence="4">
    <location>
        <begin position="93"/>
        <end position="141"/>
    </location>
</feature>
<dbReference type="PANTHER" id="PTHR45748">
    <property type="entry name" value="1-PHOSPHATIDYLINOSITOL 3-PHOSPHATE 5-KINASE-RELATED"/>
    <property type="match status" value="1"/>
</dbReference>
<dbReference type="InterPro" id="IPR027483">
    <property type="entry name" value="PInositol-4-P-4/5-kinase_C_sf"/>
</dbReference>
<keyword evidence="3" id="KW-0418">Kinase</keyword>
<protein>
    <submittedName>
        <fullName evidence="6">Phosphatidylinositol-4-phosphate 5-Kinase</fullName>
    </submittedName>
</protein>
<dbReference type="PROSITE" id="PS51455">
    <property type="entry name" value="PIPK"/>
    <property type="match status" value="1"/>
</dbReference>
<evidence type="ECO:0000256" key="3">
    <source>
        <dbReference type="PROSITE-ProRule" id="PRU00781"/>
    </source>
</evidence>
<proteinExistence type="predicted"/>
<dbReference type="Gene3D" id="3.30.810.10">
    <property type="entry name" value="2-Layer Sandwich"/>
    <property type="match status" value="1"/>
</dbReference>
<evidence type="ECO:0000256" key="4">
    <source>
        <dbReference type="SAM" id="MobiDB-lite"/>
    </source>
</evidence>
<comment type="caution">
    <text evidence="6">The sequence shown here is derived from an EMBL/GenBank/DDBJ whole genome shotgun (WGS) entry which is preliminary data.</text>
</comment>
<feature type="compositionally biased region" description="Polar residues" evidence="4">
    <location>
        <begin position="887"/>
        <end position="899"/>
    </location>
</feature>
<sequence length="1515" mass="167046">MADVKPLPALPPLAELSIDARQHRARLIRHFLSEIREHGIEYRREPWADALEVALDELGQCLSKDRWLDGVRRWRVQQWQTRKRVQEMIEREMRQQTASKPKKLTKPQEDGDSAKQGDSAENSVESSKELPPMPSAAPKPEGKHLLLCVAPLDRTRRIEEGDYDAVSGNVVCTFMPGTYAFQDATVLFGDKEASLARSVGGTFALKGVDTPELHGQLVRVLRLATYVHLALMLEQHLFTDSSIKLTFPRPKLAATAAAAQPARPVSSETMGEMAKKHTTSSHSFLPPGIFSFFSRTSMMRHRASTAMPRLGRDQGTSQAPVAAPATTYTPTRTSQEFSSGLPSSFHFPILGKKAAVESQTSAKTPFTQTVEQLEANAGLLSTSVGVRIDPPQLIVALAERETAAGLRLKADERTALTMVLGWEGKSNLARGMTGTVGFVRQQGIEVLQSHHVPHLAGGVGTVVDSDGETLVVCGRPVWRRYRYYAQEEEEDVSLGTALMDFAETAEKPCEVSKGRHTLASHETRLVHGNVRVIVNVERKQEHDEEVEEGTIEIWESCATCKARSARRRMSDGTYLLSFGKFLELLIYSPVFGVPSPAHCPHTERFDVLRHFATPTHIVSFACTRLEDIFELRVPPLQIMRGEGSPRDGTSGQPTDGQNAEQKAGEQERRVLRSEMRAWWAGVADYMDKLEEVFTGNGTDESRKSKTKALPRIPSTDDQDEDGKTEESARTVHHASQSTTNPRDRERPPPSSAPPGATSPQLFVPPETQEEPQPLQRLDSLRQTFHRKEQSLYSQLSRSTRSGLNDVRRSFTSAAKGSEKRLDAWQKKNLNGDEGLKWKAPEEPEWWKSGSHACPGSDVIIREDDLGSIIAFTLSSPDYQRELANMSAPRSITTSPQTPQVNPPLLETPSDLARQTYFPLQNSDPYPQLPPDGDSEDGSWDAPENFSAVISRKDHPRDATSSLLSIREVLRREQKSPAPDSPRFNSIGKGPAPSTASAWGAKPEVQLSKQEADGIVSSDSGDGPGRAAEKLQELDSMSATDASRPSSRMTDGPATGAAERERDKGRPASVSDASVKSDATVGKESAKDVREGLLSASAAREQENPPPPPPKDGQHMPRQQERSRDASNETTTSSLASTFTTGLGNAMRYMLHPVAGGGGGDRGGRDAGGVGGDGRAGSPQPAGGAQRPTSLPMPKGQYGLLSLEAAAIDERPHVKYDWTIGKRLKFSCTVYYAKQFDLLRRKCQVDEIYGRSLRRSANWAAEGGKSRSNFWKTADDRFIIKTLVDAWNVADLQVLIDLGPSYFRYLDTTEHRPTVLTKMLGFYTIEIRNLETGIVQSKTDLLVMENLFYTQKASKTFDLKGIQGRRVRPANGFKVAQNPKTLYDGEWIEGQQKSLMLVRPHSKHVLQTAVNNDAEFLAKSNIMDYSLLVGVNEEDKVIVCGLVDTIGSYTFARTLEYKAKQGLTAGRDVTVIPPAEYQERFVNALEGYFLPCPDKWTKPLSPTKIVSDVNHLPSVL</sequence>
<feature type="compositionally biased region" description="Low complexity" evidence="4">
    <location>
        <begin position="1067"/>
        <end position="1078"/>
    </location>
</feature>
<evidence type="ECO:0000313" key="7">
    <source>
        <dbReference type="Proteomes" id="UP001063166"/>
    </source>
</evidence>
<keyword evidence="7" id="KW-1185">Reference proteome</keyword>
<dbReference type="InterPro" id="IPR044769">
    <property type="entry name" value="PIKfyve_PIPKc"/>
</dbReference>
<feature type="region of interest" description="Disordered" evidence="4">
    <location>
        <begin position="639"/>
        <end position="669"/>
    </location>
</feature>
<reference evidence="6" key="1">
    <citation type="submission" date="2022-07" db="EMBL/GenBank/DDBJ databases">
        <title>The genome of Lyophyllum shimeji provides insight into the initial evolution of ectomycorrhizal fungal genome.</title>
        <authorList>
            <person name="Kobayashi Y."/>
            <person name="Shibata T."/>
            <person name="Hirakawa H."/>
            <person name="Shigenobu S."/>
            <person name="Nishiyama T."/>
            <person name="Yamada A."/>
            <person name="Hasebe M."/>
            <person name="Kawaguchi M."/>
        </authorList>
    </citation>
    <scope>NUCLEOTIDE SEQUENCE</scope>
    <source>
        <strain evidence="6">AT787</strain>
    </source>
</reference>
<feature type="region of interest" description="Disordered" evidence="4">
    <location>
        <begin position="787"/>
        <end position="806"/>
    </location>
</feature>
<dbReference type="Proteomes" id="UP001063166">
    <property type="component" value="Unassembled WGS sequence"/>
</dbReference>
<feature type="compositionally biased region" description="Polar residues" evidence="4">
    <location>
        <begin position="790"/>
        <end position="802"/>
    </location>
</feature>
<dbReference type="Gene3D" id="3.30.800.10">
    <property type="entry name" value="Phosphatidylinositol Phosphate Kinase II Beta"/>
    <property type="match status" value="1"/>
</dbReference>
<dbReference type="GO" id="GO:0046854">
    <property type="term" value="P:phosphatidylinositol phosphate biosynthetic process"/>
    <property type="evidence" value="ECO:0007669"/>
    <property type="project" value="TreeGrafter"/>
</dbReference>